<feature type="compositionally biased region" description="Basic residues" evidence="1">
    <location>
        <begin position="233"/>
        <end position="243"/>
    </location>
</feature>
<sequence>MPRLRLAESSGKRHKSTAPKTNEFGISNDGLDDFDFTYDEFDFVNGPDGVLNSASSTSSSKVENPYQTNSTSSPTIRSPISSKKKTTKKPKSSGYTKLFNSSTDMNDENKANLNVETKKKASATAGDKKSKKQRVSFEDSEDDSLDAIMREGTSQDKANGEKRGKETPSILSHDDLSDTDEESSMPTNKKPGAKSTKAKSTAKKPLSTGSKSKCTKDALSGLSSDSDNEVMKTAKKPRAKPTKSKGAVNKNRTANSKAGTTRPKEDESAKSHPRLKSSTPITNSYAILPHRAIAVDNRALPSLAGDSTTRQFLSRLGEFMMEALDRDVLTSSPPAASVGVGKTVIVSLVNTGTVSVQSSFLFDGASESSFLDRRNWISSFLTPINCGFGDLNERGESSIGFDYGEGSVDFGRMQRGDRKAEGFVATDSWTYFGDMVEASRNKVVSAKVTSGYALSIFTTDASLFADTNPDSHMSGFNQFQKRISKAAVRKAVLSVAIVITDTTSVTQAMTAAREFGSFLHNDEPSESALPNRLQILQCINLIRRRIQELPDTSMKIQLEFMDGTTVDFQTLLQAWTRESLSHTYLAKSGIDSINGKLQFELPETIDGTVSSISLDLQYTVLPDHIDSQSTAQLVKDMQLLSSSAPHSVEVLQTVPLSSVDSSLIYGVPMYARPALDHDMFQHNQMKILVRQLWKYLSRNDVALVLKVRREVNGGEQEVKDVSKAQNHCQDELFLLISQIAVQKQSIRLNPDSSMQTSSAFKIMPDHNRKGESPCNGILYRYATKNQILHFGNEDPDPKAEEEDSAEEVAEYADYIERSMDMLTSSGLNPFLVGENHSLGGSGFFQSQDSSIQ</sequence>
<comment type="caution">
    <text evidence="2">The sequence shown here is derived from an EMBL/GenBank/DDBJ whole genome shotgun (WGS) entry which is preliminary data.</text>
</comment>
<feature type="region of interest" description="Disordered" evidence="1">
    <location>
        <begin position="47"/>
        <end position="280"/>
    </location>
</feature>
<feature type="compositionally biased region" description="Polar residues" evidence="1">
    <location>
        <begin position="52"/>
        <end position="69"/>
    </location>
</feature>
<organism evidence="2 3">
    <name type="scientific">Cyclotella atomus</name>
    <dbReference type="NCBI Taxonomy" id="382360"/>
    <lineage>
        <taxon>Eukaryota</taxon>
        <taxon>Sar</taxon>
        <taxon>Stramenopiles</taxon>
        <taxon>Ochrophyta</taxon>
        <taxon>Bacillariophyta</taxon>
        <taxon>Coscinodiscophyceae</taxon>
        <taxon>Thalassiosirophycidae</taxon>
        <taxon>Stephanodiscales</taxon>
        <taxon>Stephanodiscaceae</taxon>
        <taxon>Cyclotella</taxon>
    </lineage>
</organism>
<gene>
    <name evidence="2" type="ORF">ACHAWO_003399</name>
</gene>
<feature type="compositionally biased region" description="Polar residues" evidence="1">
    <location>
        <begin position="94"/>
        <end position="104"/>
    </location>
</feature>
<evidence type="ECO:0000313" key="2">
    <source>
        <dbReference type="EMBL" id="KAL3767092.1"/>
    </source>
</evidence>
<feature type="compositionally biased region" description="Basic residues" evidence="1">
    <location>
        <begin position="82"/>
        <end position="91"/>
    </location>
</feature>
<feature type="region of interest" description="Disordered" evidence="1">
    <location>
        <begin position="1"/>
        <end position="31"/>
    </location>
</feature>
<reference evidence="2 3" key="1">
    <citation type="submission" date="2024-10" db="EMBL/GenBank/DDBJ databases">
        <title>Updated reference genomes for cyclostephanoid diatoms.</title>
        <authorList>
            <person name="Roberts W.R."/>
            <person name="Alverson A.J."/>
        </authorList>
    </citation>
    <scope>NUCLEOTIDE SEQUENCE [LARGE SCALE GENOMIC DNA]</scope>
    <source>
        <strain evidence="2 3">AJA010-31</strain>
    </source>
</reference>
<evidence type="ECO:0000313" key="3">
    <source>
        <dbReference type="Proteomes" id="UP001530400"/>
    </source>
</evidence>
<evidence type="ECO:0000256" key="1">
    <source>
        <dbReference type="SAM" id="MobiDB-lite"/>
    </source>
</evidence>
<feature type="compositionally biased region" description="Basic and acidic residues" evidence="1">
    <location>
        <begin position="158"/>
        <end position="176"/>
    </location>
</feature>
<keyword evidence="3" id="KW-1185">Reference proteome</keyword>
<accession>A0ABD3MXW9</accession>
<feature type="compositionally biased region" description="Polar residues" evidence="1">
    <location>
        <begin position="250"/>
        <end position="259"/>
    </location>
</feature>
<dbReference type="Proteomes" id="UP001530400">
    <property type="component" value="Unassembled WGS sequence"/>
</dbReference>
<proteinExistence type="predicted"/>
<feature type="compositionally biased region" description="Low complexity" evidence="1">
    <location>
        <begin position="70"/>
        <end position="81"/>
    </location>
</feature>
<name>A0ABD3MXW9_9STRA</name>
<dbReference type="AlphaFoldDB" id="A0ABD3MXW9"/>
<dbReference type="EMBL" id="JALLPJ020001374">
    <property type="protein sequence ID" value="KAL3767092.1"/>
    <property type="molecule type" value="Genomic_DNA"/>
</dbReference>
<protein>
    <submittedName>
        <fullName evidence="2">Uncharacterized protein</fullName>
    </submittedName>
</protein>